<dbReference type="SMART" id="SM00504">
    <property type="entry name" value="Ubox"/>
    <property type="match status" value="1"/>
</dbReference>
<evidence type="ECO:0000313" key="7">
    <source>
        <dbReference type="EMBL" id="KAJ0963849.1"/>
    </source>
</evidence>
<dbReference type="Gene3D" id="3.30.40.10">
    <property type="entry name" value="Zinc/RING finger domain, C3HC4 (zinc finger)"/>
    <property type="match status" value="1"/>
</dbReference>
<dbReference type="SMART" id="SM00185">
    <property type="entry name" value="ARM"/>
    <property type="match status" value="7"/>
</dbReference>
<dbReference type="GO" id="GO:0016567">
    <property type="term" value="P:protein ubiquitination"/>
    <property type="evidence" value="ECO:0007669"/>
    <property type="project" value="InterPro"/>
</dbReference>
<dbReference type="EMBL" id="JAGGNH010000009">
    <property type="protein sequence ID" value="KAJ0963849.1"/>
    <property type="molecule type" value="Genomic_DNA"/>
</dbReference>
<comment type="pathway">
    <text evidence="2">Protein modification; protein ubiquitination.</text>
</comment>
<evidence type="ECO:0000256" key="4">
    <source>
        <dbReference type="ARBA" id="ARBA00022679"/>
    </source>
</evidence>
<dbReference type="InterPro" id="IPR000225">
    <property type="entry name" value="Armadillo"/>
</dbReference>
<gene>
    <name evidence="7" type="ORF">J5N97_028971</name>
</gene>
<dbReference type="InterPro" id="IPR052608">
    <property type="entry name" value="U-box_domain_protein"/>
</dbReference>
<organism evidence="7 8">
    <name type="scientific">Dioscorea zingiberensis</name>
    <dbReference type="NCBI Taxonomy" id="325984"/>
    <lineage>
        <taxon>Eukaryota</taxon>
        <taxon>Viridiplantae</taxon>
        <taxon>Streptophyta</taxon>
        <taxon>Embryophyta</taxon>
        <taxon>Tracheophyta</taxon>
        <taxon>Spermatophyta</taxon>
        <taxon>Magnoliopsida</taxon>
        <taxon>Liliopsida</taxon>
        <taxon>Dioscoreales</taxon>
        <taxon>Dioscoreaceae</taxon>
        <taxon>Dioscorea</taxon>
    </lineage>
</organism>
<dbReference type="PROSITE" id="PS51698">
    <property type="entry name" value="U_BOX"/>
    <property type="match status" value="1"/>
</dbReference>
<dbReference type="SUPFAM" id="SSF57850">
    <property type="entry name" value="RING/U-box"/>
    <property type="match status" value="1"/>
</dbReference>
<dbReference type="CDD" id="cd16664">
    <property type="entry name" value="RING-Ubox_PUB"/>
    <property type="match status" value="1"/>
</dbReference>
<dbReference type="OrthoDB" id="10064100at2759"/>
<dbReference type="GO" id="GO:0061630">
    <property type="term" value="F:ubiquitin protein ligase activity"/>
    <property type="evidence" value="ECO:0007669"/>
    <property type="project" value="UniProtKB-EC"/>
</dbReference>
<keyword evidence="4" id="KW-0808">Transferase</keyword>
<accession>A0A9D5C0L7</accession>
<dbReference type="InterPro" id="IPR013083">
    <property type="entry name" value="Znf_RING/FYVE/PHD"/>
</dbReference>
<dbReference type="Pfam" id="PF04564">
    <property type="entry name" value="U-box"/>
    <property type="match status" value="1"/>
</dbReference>
<dbReference type="AlphaFoldDB" id="A0A9D5C0L7"/>
<feature type="domain" description="U-box" evidence="6">
    <location>
        <begin position="29"/>
        <end position="108"/>
    </location>
</feature>
<sequence>MAESFDGSGSYHPGSTSDDSYHEKTHFEPIYESFLCPLTKQVMKDPVTIETGRTFEREAIEKWFKECRDRGRRPSCPLTRRELNNTDLNPSIAIRNTIEEWTKRNEAARLDICCRSITPASSESTVFQALEHVISFCQKSRPNKQVVRNLGLIPQIAEMLKNSSSKVRCKALETLRIVAEEDIENKEAMAAGDTIRTIVKFLSHDGSQEWEEAVSLLCELSESENLCEKIGGVSGAILILVGMASSKSENIVAVERAEKTLENLERCEKNVKQMAENGRLQPLLTLLLEGSAETRLSMAAYLGEIVLSNDVKVFVAQTAGSSLIDIMRSGNMHAREAALKALNQISSHDMSAKLLIEAGILPPLVKDLLFTVGANQLPMRLKEVSATILANVVASGSDFEAISLGPSGQTLVSEDIIHNLLHLISNTGPAIECKLLQVLAGLTNSSATVVSIVSAIKSSGATVSLIQFIEAPQREIRVASLKLLHNISPHMGQELADALCATAGQLGSLIKVISENNGISEEQASAVGLLASLPERDSGLTRRLLDEGAFDVVISRVIRIQQGITRGNRFYTLYLEGLIGVLSRLTYILHDEPEIVYMVREHNLAAIFVDMLQMNGPDKVQVYSAMALENLSEQSRLLTRIPEVVEPGICCSIFPCLSKQPVVTGLCPVHQGFCSLKESFCLLDGKGVERLVACLEHTNEKVVEAALAALCTLLADGVVIDQGVDVLVNAEGIQAILDILVENRTEVLRFRAVWAVERILRTEEIAYQVSADQRVGTALVEAFRHGDYRTKQTAEHALKHIDRLPNFSGIFPKMG</sequence>
<dbReference type="PANTHER" id="PTHR45958">
    <property type="entry name" value="RING-TYPE E3 UBIQUITIN TRANSFERASE"/>
    <property type="match status" value="1"/>
</dbReference>
<dbReference type="PANTHER" id="PTHR45958:SF6">
    <property type="entry name" value="U-BOX DOMAIN-CONTAINING PROTEIN 43"/>
    <property type="match status" value="1"/>
</dbReference>
<comment type="catalytic activity">
    <reaction evidence="1">
        <text>S-ubiquitinyl-[E2 ubiquitin-conjugating enzyme]-L-cysteine + [acceptor protein]-L-lysine = [E2 ubiquitin-conjugating enzyme]-L-cysteine + N(6)-ubiquitinyl-[acceptor protein]-L-lysine.</text>
        <dbReference type="EC" id="2.3.2.27"/>
    </reaction>
</comment>
<evidence type="ECO:0000259" key="6">
    <source>
        <dbReference type="PROSITE" id="PS51698"/>
    </source>
</evidence>
<feature type="region of interest" description="Disordered" evidence="5">
    <location>
        <begin position="1"/>
        <end position="22"/>
    </location>
</feature>
<reference evidence="7" key="2">
    <citation type="journal article" date="2022" name="Hortic Res">
        <title>The genome of Dioscorea zingiberensis sheds light on the biosynthesis, origin and evolution of the medicinally important diosgenin saponins.</title>
        <authorList>
            <person name="Li Y."/>
            <person name="Tan C."/>
            <person name="Li Z."/>
            <person name="Guo J."/>
            <person name="Li S."/>
            <person name="Chen X."/>
            <person name="Wang C."/>
            <person name="Dai X."/>
            <person name="Yang H."/>
            <person name="Song W."/>
            <person name="Hou L."/>
            <person name="Xu J."/>
            <person name="Tong Z."/>
            <person name="Xu A."/>
            <person name="Yuan X."/>
            <person name="Wang W."/>
            <person name="Yang Q."/>
            <person name="Chen L."/>
            <person name="Sun Z."/>
            <person name="Wang K."/>
            <person name="Pan B."/>
            <person name="Chen J."/>
            <person name="Bao Y."/>
            <person name="Liu F."/>
            <person name="Qi X."/>
            <person name="Gang D.R."/>
            <person name="Wen J."/>
            <person name="Li J."/>
        </authorList>
    </citation>
    <scope>NUCLEOTIDE SEQUENCE</scope>
    <source>
        <strain evidence="7">Dzin_1.0</strain>
    </source>
</reference>
<keyword evidence="8" id="KW-1185">Reference proteome</keyword>
<name>A0A9D5C0L7_9LILI</name>
<dbReference type="InterPro" id="IPR003613">
    <property type="entry name" value="Ubox_domain"/>
</dbReference>
<evidence type="ECO:0000256" key="3">
    <source>
        <dbReference type="ARBA" id="ARBA00012483"/>
    </source>
</evidence>
<reference evidence="7" key="1">
    <citation type="submission" date="2021-03" db="EMBL/GenBank/DDBJ databases">
        <authorList>
            <person name="Li Z."/>
            <person name="Yang C."/>
        </authorList>
    </citation>
    <scope>NUCLEOTIDE SEQUENCE</scope>
    <source>
        <strain evidence="7">Dzin_1.0</strain>
        <tissue evidence="7">Leaf</tissue>
    </source>
</reference>
<evidence type="ECO:0000313" key="8">
    <source>
        <dbReference type="Proteomes" id="UP001085076"/>
    </source>
</evidence>
<dbReference type="InterPro" id="IPR016024">
    <property type="entry name" value="ARM-type_fold"/>
</dbReference>
<dbReference type="InterPro" id="IPR045210">
    <property type="entry name" value="RING-Ubox_PUB"/>
</dbReference>
<dbReference type="Gene3D" id="1.25.10.10">
    <property type="entry name" value="Leucine-rich Repeat Variant"/>
    <property type="match status" value="3"/>
</dbReference>
<comment type="caution">
    <text evidence="7">The sequence shown here is derived from an EMBL/GenBank/DDBJ whole genome shotgun (WGS) entry which is preliminary data.</text>
</comment>
<dbReference type="EC" id="2.3.2.27" evidence="3"/>
<evidence type="ECO:0000256" key="5">
    <source>
        <dbReference type="SAM" id="MobiDB-lite"/>
    </source>
</evidence>
<dbReference type="Proteomes" id="UP001085076">
    <property type="component" value="Miscellaneous, Linkage group lg09"/>
</dbReference>
<evidence type="ECO:0000256" key="1">
    <source>
        <dbReference type="ARBA" id="ARBA00000900"/>
    </source>
</evidence>
<protein>
    <recommendedName>
        <fullName evidence="3">RING-type E3 ubiquitin transferase</fullName>
        <ecNumber evidence="3">2.3.2.27</ecNumber>
    </recommendedName>
</protein>
<proteinExistence type="predicted"/>
<dbReference type="InterPro" id="IPR011989">
    <property type="entry name" value="ARM-like"/>
</dbReference>
<evidence type="ECO:0000256" key="2">
    <source>
        <dbReference type="ARBA" id="ARBA00004906"/>
    </source>
</evidence>
<dbReference type="SUPFAM" id="SSF48371">
    <property type="entry name" value="ARM repeat"/>
    <property type="match status" value="2"/>
</dbReference>